<evidence type="ECO:0000259" key="1">
    <source>
        <dbReference type="Pfam" id="PF06527"/>
    </source>
</evidence>
<dbReference type="AlphaFoldDB" id="A0A3R8VSG3"/>
<proteinExistence type="predicted"/>
<dbReference type="EMBL" id="RHRS01000107">
    <property type="protein sequence ID" value="RRW26643.1"/>
    <property type="molecule type" value="Genomic_DNA"/>
</dbReference>
<name>A0A3R8VSG3_ECTOL</name>
<organism evidence="2 3">
    <name type="scientific">Ectopseudomonas oleovorans</name>
    <name type="common">Pseudomonas oleovorans</name>
    <dbReference type="NCBI Taxonomy" id="301"/>
    <lineage>
        <taxon>Bacteria</taxon>
        <taxon>Pseudomonadati</taxon>
        <taxon>Pseudomonadota</taxon>
        <taxon>Gammaproteobacteria</taxon>
        <taxon>Pseudomonadales</taxon>
        <taxon>Pseudomonadaceae</taxon>
        <taxon>Ectopseudomonas</taxon>
    </lineage>
</organism>
<evidence type="ECO:0000313" key="3">
    <source>
        <dbReference type="Proteomes" id="UP000272833"/>
    </source>
</evidence>
<dbReference type="InterPro" id="IPR009492">
    <property type="entry name" value="TniQ"/>
</dbReference>
<dbReference type="Proteomes" id="UP000272833">
    <property type="component" value="Unassembled WGS sequence"/>
</dbReference>
<dbReference type="Pfam" id="PF06527">
    <property type="entry name" value="TniQ"/>
    <property type="match status" value="1"/>
</dbReference>
<accession>A0A3R8VSG3</accession>
<comment type="caution">
    <text evidence="2">The sequence shown here is derived from an EMBL/GenBank/DDBJ whole genome shotgun (WGS) entry which is preliminary data.</text>
</comment>
<reference evidence="2 3" key="1">
    <citation type="submission" date="2018-10" db="EMBL/GenBank/DDBJ databases">
        <title>Transmission dynamics of multidrug resistant bacteria on intensive care unit surfaces.</title>
        <authorList>
            <person name="D'Souza A.W."/>
            <person name="Potter R.F."/>
            <person name="Wallace M."/>
            <person name="Shupe A."/>
            <person name="Patel S."/>
            <person name="Sun S."/>
            <person name="Gul D."/>
            <person name="Kwon J.H."/>
            <person name="Andleeb S."/>
            <person name="Burnham C.-A.D."/>
            <person name="Dantas G."/>
        </authorList>
    </citation>
    <scope>NUCLEOTIDE SEQUENCE [LARGE SCALE GENOMIC DNA]</scope>
    <source>
        <strain evidence="2 3">PO_271</strain>
    </source>
</reference>
<dbReference type="RefSeq" id="WP_125875226.1">
    <property type="nucleotide sequence ID" value="NZ_RHRS01000107.1"/>
</dbReference>
<gene>
    <name evidence="2" type="ORF">EGJ44_22075</name>
</gene>
<sequence>MSDLLFFPMSMPDEMLHSRITRYHFLSGNRTAAETFQDLFGSAPFSVGLLPKQIEVLAARLPGDPESNLDELVCTNTLFPAYRPFLGVSQGVANAPAGSSLFGVARIPRREGAVHGKAKLCSTCVQQDLLETGYAYWHRSHHLPGVSVCWRHGEPLMHACPKCSHPFFRKLRLLPNPTDPCVCGWSALDPATVRQGTVLEKNFAQFAYEVLQRKFPLMSCETLGASYVRQCRKRGFVHGNLVGTAKLFDSIRTKYGDEALSRMDKAYEAGKHDQWIRFRFYNGQMDMPLARHMIIAQHLFGSADDFESALQKELILQHAAGAKLRLKLEKPQLGRKAQHRQKIDTILAVRANVDLGYLWDNAYQATRWLTEHDNAWLMEKLSMPKHVPEVVEEVSDPRDSAFAAVLLAGAEDLYRISKGQKRVNLSNLQKLLPVRLPPCPKLRKRRFPLASQQAELLMESVWHFRLRRLICALADMKRLNLPMNTGSLGLVSSVSNTIFQTLVSFFEWDLEAFLRNGVDSENLLKSTGVPRDWQGPPGFNRVLGGTAYYRNKAVAEQLEKSSSE</sequence>
<protein>
    <submittedName>
        <fullName evidence="2">Transposase</fullName>
    </submittedName>
</protein>
<evidence type="ECO:0000313" key="2">
    <source>
        <dbReference type="EMBL" id="RRW26643.1"/>
    </source>
</evidence>
<feature type="domain" description="TniQ" evidence="1">
    <location>
        <begin position="6"/>
        <end position="156"/>
    </location>
</feature>